<dbReference type="SUPFAM" id="SSF47336">
    <property type="entry name" value="ACP-like"/>
    <property type="match status" value="1"/>
</dbReference>
<keyword evidence="3" id="KW-1185">Reference proteome</keyword>
<name>A0A2G0CDI8_9BACT</name>
<comment type="caution">
    <text evidence="2">The sequence shown here is derived from an EMBL/GenBank/DDBJ whole genome shotgun (WGS) entry which is preliminary data.</text>
</comment>
<evidence type="ECO:0000313" key="2">
    <source>
        <dbReference type="EMBL" id="PHK98046.1"/>
    </source>
</evidence>
<dbReference type="RefSeq" id="WP_099106945.1">
    <property type="nucleotide sequence ID" value="NZ_JAATJF010000002.1"/>
</dbReference>
<dbReference type="OrthoDB" id="7875289at2"/>
<gene>
    <name evidence="2" type="ORF">CGL56_12710</name>
</gene>
<proteinExistence type="predicted"/>
<reference evidence="2 3" key="1">
    <citation type="submission" date="2017-10" db="EMBL/GenBank/DDBJ databases">
        <title>The draft genome sequence of Lewinella marina KCTC 32374.</title>
        <authorList>
            <person name="Wang K."/>
        </authorList>
    </citation>
    <scope>NUCLEOTIDE SEQUENCE [LARGE SCALE GENOMIC DNA]</scope>
    <source>
        <strain evidence="2 3">MKG-38</strain>
    </source>
</reference>
<dbReference type="Gene3D" id="1.10.1200.10">
    <property type="entry name" value="ACP-like"/>
    <property type="match status" value="1"/>
</dbReference>
<evidence type="ECO:0000259" key="1">
    <source>
        <dbReference type="PROSITE" id="PS50075"/>
    </source>
</evidence>
<organism evidence="2 3">
    <name type="scientific">Neolewinella marina</name>
    <dbReference type="NCBI Taxonomy" id="438751"/>
    <lineage>
        <taxon>Bacteria</taxon>
        <taxon>Pseudomonadati</taxon>
        <taxon>Bacteroidota</taxon>
        <taxon>Saprospiria</taxon>
        <taxon>Saprospirales</taxon>
        <taxon>Lewinellaceae</taxon>
        <taxon>Neolewinella</taxon>
    </lineage>
</organism>
<protein>
    <recommendedName>
        <fullName evidence="1">Carrier domain-containing protein</fullName>
    </recommendedName>
</protein>
<dbReference type="EMBL" id="PDLO01000005">
    <property type="protein sequence ID" value="PHK98046.1"/>
    <property type="molecule type" value="Genomic_DNA"/>
</dbReference>
<accession>A0A2G0CDI8</accession>
<dbReference type="Proteomes" id="UP000226437">
    <property type="component" value="Unassembled WGS sequence"/>
</dbReference>
<sequence length="82" mass="9438">MEERILTFIKNDLLDDGQLDLTPEDDVLTTGLVSSLAVFRLIDFLEQTFRVRIPAEEMTIENFISVAAMSNYVRSRQTEQQV</sequence>
<dbReference type="InterPro" id="IPR036736">
    <property type="entry name" value="ACP-like_sf"/>
</dbReference>
<dbReference type="InterPro" id="IPR009081">
    <property type="entry name" value="PP-bd_ACP"/>
</dbReference>
<feature type="domain" description="Carrier" evidence="1">
    <location>
        <begin position="1"/>
        <end position="77"/>
    </location>
</feature>
<dbReference type="PROSITE" id="PS50075">
    <property type="entry name" value="CARRIER"/>
    <property type="match status" value="1"/>
</dbReference>
<dbReference type="AlphaFoldDB" id="A0A2G0CDI8"/>
<evidence type="ECO:0000313" key="3">
    <source>
        <dbReference type="Proteomes" id="UP000226437"/>
    </source>
</evidence>